<keyword evidence="7 9" id="KW-0472">Membrane</keyword>
<evidence type="ECO:0000256" key="4">
    <source>
        <dbReference type="ARBA" id="ARBA00022452"/>
    </source>
</evidence>
<feature type="domain" description="TonB-dependent receptor plug" evidence="13">
    <location>
        <begin position="60"/>
        <end position="153"/>
    </location>
</feature>
<keyword evidence="6 10" id="KW-0798">TonB box</keyword>
<name>A0A0P1G038_9RHOB</name>
<evidence type="ECO:0000313" key="14">
    <source>
        <dbReference type="EMBL" id="CUH74848.1"/>
    </source>
</evidence>
<evidence type="ECO:0000259" key="12">
    <source>
        <dbReference type="Pfam" id="PF00593"/>
    </source>
</evidence>
<dbReference type="InterPro" id="IPR036942">
    <property type="entry name" value="Beta-barrel_TonB_sf"/>
</dbReference>
<evidence type="ECO:0000256" key="11">
    <source>
        <dbReference type="SAM" id="SignalP"/>
    </source>
</evidence>
<dbReference type="Proteomes" id="UP000052022">
    <property type="component" value="Unassembled WGS sequence"/>
</dbReference>
<keyword evidence="15" id="KW-1185">Reference proteome</keyword>
<feature type="signal peptide" evidence="11">
    <location>
        <begin position="1"/>
        <end position="28"/>
    </location>
</feature>
<gene>
    <name evidence="14" type="primary">bhuA</name>
    <name evidence="14" type="ORF">TRM7557_00109</name>
</gene>
<dbReference type="OrthoDB" id="9760494at2"/>
<keyword evidence="5 9" id="KW-0812">Transmembrane</keyword>
<dbReference type="GO" id="GO:0009279">
    <property type="term" value="C:cell outer membrane"/>
    <property type="evidence" value="ECO:0007669"/>
    <property type="project" value="UniProtKB-SubCell"/>
</dbReference>
<dbReference type="PROSITE" id="PS52016">
    <property type="entry name" value="TONB_DEPENDENT_REC_3"/>
    <property type="match status" value="1"/>
</dbReference>
<dbReference type="InterPro" id="IPR039426">
    <property type="entry name" value="TonB-dep_rcpt-like"/>
</dbReference>
<dbReference type="AlphaFoldDB" id="A0A0P1G038"/>
<dbReference type="STRING" id="928856.SAMN04488049_11319"/>
<reference evidence="14 15" key="1">
    <citation type="submission" date="2015-09" db="EMBL/GenBank/DDBJ databases">
        <authorList>
            <consortium name="Swine Surveillance"/>
        </authorList>
    </citation>
    <scope>NUCLEOTIDE SEQUENCE [LARGE SCALE GENOMIC DNA]</scope>
    <source>
        <strain evidence="14 15">CECT 7557</strain>
    </source>
</reference>
<dbReference type="Gene3D" id="2.40.170.20">
    <property type="entry name" value="TonB-dependent receptor, beta-barrel domain"/>
    <property type="match status" value="1"/>
</dbReference>
<evidence type="ECO:0000256" key="10">
    <source>
        <dbReference type="RuleBase" id="RU003357"/>
    </source>
</evidence>
<feature type="chain" id="PRO_5006062951" evidence="11">
    <location>
        <begin position="29"/>
        <end position="663"/>
    </location>
</feature>
<dbReference type="GO" id="GO:0015344">
    <property type="term" value="F:siderophore uptake transmembrane transporter activity"/>
    <property type="evidence" value="ECO:0007669"/>
    <property type="project" value="TreeGrafter"/>
</dbReference>
<dbReference type="SUPFAM" id="SSF56935">
    <property type="entry name" value="Porins"/>
    <property type="match status" value="1"/>
</dbReference>
<sequence>MARNRSHLLPGLLCGTALTLSFSTVALAEHDLGVSVLDPIIAEKEDPLYGAADRATAVYVAEAEIERASLGDLKDLFAGLASVSVGGAIPVAQKIFVNGVDMLNLAIKVDGVSQNNRVFHHASANAFDPGLMKSVRVDPGVAPADAGPGALAGGVTMETVDVADILEDGDNFGGKARFGYSDNGSTAQAALTLAARREGFEVLAYARRATGDDYEDGDGNVVTGTEAKLSSQLLKFAYESAEGHRVEFSAQQMKDNGLRNTRANFGYMPPRGPFPDLRVYDTTRRIASLRYENTFDSGLWDPSVVVGFSETDLKTEVPFGDDAQSRTFSVTVQNEFHLSESNTITAGLDYQRKDNRYNADWVTEATSEESRNIGIFAQARLEPTDRLKVSTGLRADWQDFTDRNGGSQSPNGISGNLSLTYDVTDSLSLRAAYSTVFGGIILEDNYLLGDAWDYSGLTDASRGRNLVIGADFEQGNWTFGGEFFRTNIDDARFSTYDSGLAAYTASHNDFETKGVNIAATYGWDSGFARFTASRSENYINGEKASSYYVLDYGAPLGTVLALEVQQELPQYNLVVGGSVDAALSYDHGAVEADPVQKLDGYQVLNLFAEYTPPSAQNVTIRASVDNVFDTQFADRATYGADYGGFNTLKEPGRTVSVVATVKF</sequence>
<dbReference type="PANTHER" id="PTHR30069">
    <property type="entry name" value="TONB-DEPENDENT OUTER MEMBRANE RECEPTOR"/>
    <property type="match status" value="1"/>
</dbReference>
<comment type="subcellular location">
    <subcellularLocation>
        <location evidence="1 9">Cell outer membrane</location>
        <topology evidence="1 9">Multi-pass membrane protein</topology>
    </subcellularLocation>
</comment>
<organism evidence="14 15">
    <name type="scientific">Tritonibacter multivorans</name>
    <dbReference type="NCBI Taxonomy" id="928856"/>
    <lineage>
        <taxon>Bacteria</taxon>
        <taxon>Pseudomonadati</taxon>
        <taxon>Pseudomonadota</taxon>
        <taxon>Alphaproteobacteria</taxon>
        <taxon>Rhodobacterales</taxon>
        <taxon>Paracoccaceae</taxon>
        <taxon>Tritonibacter</taxon>
    </lineage>
</organism>
<evidence type="ECO:0000259" key="13">
    <source>
        <dbReference type="Pfam" id="PF07715"/>
    </source>
</evidence>
<dbReference type="GO" id="GO:0044718">
    <property type="term" value="P:siderophore transmembrane transport"/>
    <property type="evidence" value="ECO:0007669"/>
    <property type="project" value="TreeGrafter"/>
</dbReference>
<dbReference type="PANTHER" id="PTHR30069:SF41">
    <property type="entry name" value="HEME_HEMOPEXIN UTILIZATION PROTEIN C"/>
    <property type="match status" value="1"/>
</dbReference>
<evidence type="ECO:0000256" key="3">
    <source>
        <dbReference type="ARBA" id="ARBA00022448"/>
    </source>
</evidence>
<evidence type="ECO:0000256" key="7">
    <source>
        <dbReference type="ARBA" id="ARBA00023136"/>
    </source>
</evidence>
<accession>A0A0P1G038</accession>
<protein>
    <submittedName>
        <fullName evidence="14">Brucella heme uptake protein A</fullName>
    </submittedName>
</protein>
<proteinExistence type="inferred from homology"/>
<dbReference type="Pfam" id="PF00593">
    <property type="entry name" value="TonB_dep_Rec_b-barrel"/>
    <property type="match status" value="1"/>
</dbReference>
<keyword evidence="3 9" id="KW-0813">Transport</keyword>
<dbReference type="InterPro" id="IPR012910">
    <property type="entry name" value="Plug_dom"/>
</dbReference>
<keyword evidence="8 9" id="KW-0998">Cell outer membrane</keyword>
<dbReference type="Pfam" id="PF07715">
    <property type="entry name" value="Plug"/>
    <property type="match status" value="1"/>
</dbReference>
<evidence type="ECO:0000256" key="5">
    <source>
        <dbReference type="ARBA" id="ARBA00022692"/>
    </source>
</evidence>
<keyword evidence="11" id="KW-0732">Signal</keyword>
<keyword evidence="4 9" id="KW-1134">Transmembrane beta strand</keyword>
<feature type="domain" description="TonB-dependent receptor-like beta-barrel" evidence="12">
    <location>
        <begin position="258"/>
        <end position="627"/>
    </location>
</feature>
<dbReference type="EMBL" id="CYSD01000002">
    <property type="protein sequence ID" value="CUH74848.1"/>
    <property type="molecule type" value="Genomic_DNA"/>
</dbReference>
<evidence type="ECO:0000256" key="1">
    <source>
        <dbReference type="ARBA" id="ARBA00004571"/>
    </source>
</evidence>
<evidence type="ECO:0000313" key="15">
    <source>
        <dbReference type="Proteomes" id="UP000052022"/>
    </source>
</evidence>
<evidence type="ECO:0000256" key="6">
    <source>
        <dbReference type="ARBA" id="ARBA00023077"/>
    </source>
</evidence>
<evidence type="ECO:0000256" key="2">
    <source>
        <dbReference type="ARBA" id="ARBA00009810"/>
    </source>
</evidence>
<dbReference type="RefSeq" id="WP_058288270.1">
    <property type="nucleotide sequence ID" value="NZ_CYSD01000002.1"/>
</dbReference>
<evidence type="ECO:0000256" key="8">
    <source>
        <dbReference type="ARBA" id="ARBA00023237"/>
    </source>
</evidence>
<evidence type="ECO:0000256" key="9">
    <source>
        <dbReference type="PROSITE-ProRule" id="PRU01360"/>
    </source>
</evidence>
<dbReference type="Gene3D" id="2.170.130.10">
    <property type="entry name" value="TonB-dependent receptor, plug domain"/>
    <property type="match status" value="1"/>
</dbReference>
<comment type="similarity">
    <text evidence="2 9 10">Belongs to the TonB-dependent receptor family.</text>
</comment>
<dbReference type="InterPro" id="IPR000531">
    <property type="entry name" value="Beta-barrel_TonB"/>
</dbReference>
<dbReference type="InterPro" id="IPR037066">
    <property type="entry name" value="Plug_dom_sf"/>
</dbReference>